<name>A0A1H3F7C2_9RHOB</name>
<gene>
    <name evidence="2" type="ORF">SAMN04488238_13310</name>
</gene>
<dbReference type="InterPro" id="IPR039536">
    <property type="entry name" value="TetR_C_Proteobacteria"/>
</dbReference>
<dbReference type="Gene3D" id="1.10.357.10">
    <property type="entry name" value="Tetracycline Repressor, domain 2"/>
    <property type="match status" value="1"/>
</dbReference>
<protein>
    <submittedName>
        <fullName evidence="2">Transcriptional regulator, TetR family</fullName>
    </submittedName>
</protein>
<sequence length="177" mass="18810">MTSCEAVVAQAQVGKASLYARYAGKDALFTAVVRHAVDSSALSMHAPTLPDGTLRDRLATVGKAVLTQAISPIPLALMRLFLTEARRFPDLIAEVDGMARSRVVDIVARAVTSSHQDYGPSDQAVFVAERFLDLTFAPIMLAALTGRDAGMSASAIESMIAFALDTLDQNGLLQEVS</sequence>
<evidence type="ECO:0000313" key="3">
    <source>
        <dbReference type="Proteomes" id="UP000198539"/>
    </source>
</evidence>
<evidence type="ECO:0000313" key="2">
    <source>
        <dbReference type="EMBL" id="SDX86923.1"/>
    </source>
</evidence>
<accession>A0A1H3F7C2</accession>
<dbReference type="Pfam" id="PF14246">
    <property type="entry name" value="TetR_C_7"/>
    <property type="match status" value="1"/>
</dbReference>
<dbReference type="AlphaFoldDB" id="A0A1H3F7C2"/>
<reference evidence="2 3" key="1">
    <citation type="submission" date="2016-10" db="EMBL/GenBank/DDBJ databases">
        <authorList>
            <person name="de Groot N.N."/>
        </authorList>
    </citation>
    <scope>NUCLEOTIDE SEQUENCE [LARGE SCALE GENOMIC DNA]</scope>
    <source>
        <strain evidence="2 3">CGMCC 1.8894</strain>
    </source>
</reference>
<organism evidence="2 3">
    <name type="scientific">Roseicitreum antarcticum</name>
    <dbReference type="NCBI Taxonomy" id="564137"/>
    <lineage>
        <taxon>Bacteria</taxon>
        <taxon>Pseudomonadati</taxon>
        <taxon>Pseudomonadota</taxon>
        <taxon>Alphaproteobacteria</taxon>
        <taxon>Rhodobacterales</taxon>
        <taxon>Paracoccaceae</taxon>
        <taxon>Roseicitreum</taxon>
    </lineage>
</organism>
<dbReference type="Gene3D" id="1.10.10.60">
    <property type="entry name" value="Homeodomain-like"/>
    <property type="match status" value="1"/>
</dbReference>
<dbReference type="SUPFAM" id="SSF46689">
    <property type="entry name" value="Homeodomain-like"/>
    <property type="match status" value="1"/>
</dbReference>
<dbReference type="EMBL" id="FNOM01000033">
    <property type="protein sequence ID" value="SDX86923.1"/>
    <property type="molecule type" value="Genomic_DNA"/>
</dbReference>
<dbReference type="STRING" id="564137.SAMN04488238_13310"/>
<feature type="domain" description="Transcriptional regulator TetR C-terminal Proteobacteria type" evidence="1">
    <location>
        <begin position="57"/>
        <end position="166"/>
    </location>
</feature>
<evidence type="ECO:0000259" key="1">
    <source>
        <dbReference type="Pfam" id="PF14246"/>
    </source>
</evidence>
<keyword evidence="3" id="KW-1185">Reference proteome</keyword>
<dbReference type="InterPro" id="IPR009057">
    <property type="entry name" value="Homeodomain-like_sf"/>
</dbReference>
<dbReference type="Proteomes" id="UP000198539">
    <property type="component" value="Unassembled WGS sequence"/>
</dbReference>
<proteinExistence type="predicted"/>